<dbReference type="EMBL" id="JAUHJQ010000003">
    <property type="protein sequence ID" value="MDN4173311.1"/>
    <property type="molecule type" value="Genomic_DNA"/>
</dbReference>
<gene>
    <name evidence="1" type="ORF">QWY28_10185</name>
</gene>
<sequence length="100" mass="11055">MSARGRLDEEGAGLVHSQLEGLRRLLARRDPAWPYWPAVGDEAAVRRLEQAVGRVLDGRASVQELADDPGFQALALAGMSDAHAAWQELGPEERQRLREQ</sequence>
<keyword evidence="2" id="KW-1185">Reference proteome</keyword>
<dbReference type="RefSeq" id="WP_300952417.1">
    <property type="nucleotide sequence ID" value="NZ_JAUHJQ010000003.1"/>
</dbReference>
<name>A0ABT8FF47_9ACTN</name>
<dbReference type="Proteomes" id="UP001168620">
    <property type="component" value="Unassembled WGS sequence"/>
</dbReference>
<accession>A0ABT8FF47</accession>
<reference evidence="1" key="1">
    <citation type="submission" date="2023-06" db="EMBL/GenBank/DDBJ databases">
        <title>Draft genome sequence of Nocardioides sp. SOB77.</title>
        <authorList>
            <person name="Zhang G."/>
        </authorList>
    </citation>
    <scope>NUCLEOTIDE SEQUENCE</scope>
    <source>
        <strain evidence="1">SOB77</strain>
    </source>
</reference>
<proteinExistence type="predicted"/>
<evidence type="ECO:0000313" key="1">
    <source>
        <dbReference type="EMBL" id="MDN4173311.1"/>
    </source>
</evidence>
<comment type="caution">
    <text evidence="1">The sequence shown here is derived from an EMBL/GenBank/DDBJ whole genome shotgun (WGS) entry which is preliminary data.</text>
</comment>
<protein>
    <submittedName>
        <fullName evidence="1">Uncharacterized protein</fullName>
    </submittedName>
</protein>
<evidence type="ECO:0000313" key="2">
    <source>
        <dbReference type="Proteomes" id="UP001168620"/>
    </source>
</evidence>
<organism evidence="1 2">
    <name type="scientific">Nocardioides oceani</name>
    <dbReference type="NCBI Taxonomy" id="3058369"/>
    <lineage>
        <taxon>Bacteria</taxon>
        <taxon>Bacillati</taxon>
        <taxon>Actinomycetota</taxon>
        <taxon>Actinomycetes</taxon>
        <taxon>Propionibacteriales</taxon>
        <taxon>Nocardioidaceae</taxon>
        <taxon>Nocardioides</taxon>
    </lineage>
</organism>